<proteinExistence type="predicted"/>
<name>A0A244CUF2_PSEDV</name>
<reference evidence="2 3" key="1">
    <citation type="submission" date="2017-02" db="EMBL/GenBank/DDBJ databases">
        <title>Pseudoalteromonas ulvae TC14 Genome.</title>
        <authorList>
            <person name="Molmeret M."/>
        </authorList>
    </citation>
    <scope>NUCLEOTIDE SEQUENCE [LARGE SCALE GENOMIC DNA]</scope>
    <source>
        <strain evidence="2">TC14</strain>
    </source>
</reference>
<comment type="caution">
    <text evidence="2">The sequence shown here is derived from an EMBL/GenBank/DDBJ whole genome shotgun (WGS) entry which is preliminary data.</text>
</comment>
<feature type="domain" description="Polysaccharide pyruvyl transferase" evidence="1">
    <location>
        <begin position="32"/>
        <end position="308"/>
    </location>
</feature>
<protein>
    <recommendedName>
        <fullName evidence="1">Polysaccharide pyruvyl transferase domain-containing protein</fullName>
    </recommendedName>
</protein>
<dbReference type="OrthoDB" id="9799278at2"/>
<evidence type="ECO:0000313" key="2">
    <source>
        <dbReference type="EMBL" id="OUL58869.1"/>
    </source>
</evidence>
<evidence type="ECO:0000259" key="1">
    <source>
        <dbReference type="Pfam" id="PF04230"/>
    </source>
</evidence>
<gene>
    <name evidence="2" type="ORF">B1199_00870</name>
</gene>
<dbReference type="InterPro" id="IPR007345">
    <property type="entry name" value="Polysacch_pyruvyl_Trfase"/>
</dbReference>
<sequence>MITKIFFGFKQGLLSMIEKNKIATLTFHGVINHGAVLQAYALQKFITNLGYESELINYKPLYFLYQVYRPAKGLSKTIIKYKKYKKFNSFCKKNIKVSKDVIYVKSQLKNITNYKVIIVGSDQVWNKSITNNNLDPVFFLDGFKSVRKIAYAASSGSKLISEEANVYDYLNNFEFIGVREKFLKDEINTLFKREVAEMVLDPTLLITDYNEATYTDIKVEGNYIFSYEVSTDETRAEYEEHVRKLKEILNLQVIHVGDKPIANADLNVTEIGPNDWLALMQKSSFIITNSFHGTAFSVNFRKPFIMTSHIDKGRNARPLNFLCSIGFDNNFVHSPKDLTEELIKNISNQKDYTKLEGLQEYSRNFLENAIKNG</sequence>
<dbReference type="Pfam" id="PF04230">
    <property type="entry name" value="PS_pyruv_trans"/>
    <property type="match status" value="1"/>
</dbReference>
<dbReference type="AlphaFoldDB" id="A0A244CUF2"/>
<dbReference type="Proteomes" id="UP000194841">
    <property type="component" value="Unassembled WGS sequence"/>
</dbReference>
<dbReference type="EMBL" id="MWPV01000001">
    <property type="protein sequence ID" value="OUL58869.1"/>
    <property type="molecule type" value="Genomic_DNA"/>
</dbReference>
<evidence type="ECO:0000313" key="3">
    <source>
        <dbReference type="Proteomes" id="UP000194841"/>
    </source>
</evidence>
<accession>A0A244CUF2</accession>
<keyword evidence="3" id="KW-1185">Reference proteome</keyword>
<organism evidence="2 3">
    <name type="scientific">Pseudoalteromonas ulvae</name>
    <dbReference type="NCBI Taxonomy" id="107327"/>
    <lineage>
        <taxon>Bacteria</taxon>
        <taxon>Pseudomonadati</taxon>
        <taxon>Pseudomonadota</taxon>
        <taxon>Gammaproteobacteria</taxon>
        <taxon>Alteromonadales</taxon>
        <taxon>Pseudoalteromonadaceae</taxon>
        <taxon>Pseudoalteromonas</taxon>
    </lineage>
</organism>